<dbReference type="Pfam" id="PF07690">
    <property type="entry name" value="MFS_1"/>
    <property type="match status" value="1"/>
</dbReference>
<feature type="transmembrane region" description="Helical" evidence="8">
    <location>
        <begin position="168"/>
        <end position="193"/>
    </location>
</feature>
<accession>A0A9Y2AHR1</accession>
<feature type="domain" description="Major facilitator superfamily (MFS) profile" evidence="9">
    <location>
        <begin position="19"/>
        <end position="398"/>
    </location>
</feature>
<feature type="transmembrane region" description="Helical" evidence="8">
    <location>
        <begin position="53"/>
        <end position="74"/>
    </location>
</feature>
<dbReference type="AlphaFoldDB" id="A0A9Y2AHR1"/>
<feature type="transmembrane region" description="Helical" evidence="8">
    <location>
        <begin position="110"/>
        <end position="132"/>
    </location>
</feature>
<comment type="similarity">
    <text evidence="2">Belongs to the major facilitator superfamily.</text>
</comment>
<organism evidence="10 11">
    <name type="scientific">Selenobaculum gibii</name>
    <dbReference type="NCBI Taxonomy" id="3054208"/>
    <lineage>
        <taxon>Bacteria</taxon>
        <taxon>Bacillati</taxon>
        <taxon>Bacillota</taxon>
        <taxon>Negativicutes</taxon>
        <taxon>Selenomonadales</taxon>
        <taxon>Selenomonadaceae</taxon>
        <taxon>Selenobaculum</taxon>
    </lineage>
</organism>
<dbReference type="GO" id="GO:0005886">
    <property type="term" value="C:plasma membrane"/>
    <property type="evidence" value="ECO:0007669"/>
    <property type="project" value="UniProtKB-SubCell"/>
</dbReference>
<evidence type="ECO:0000256" key="7">
    <source>
        <dbReference type="ARBA" id="ARBA00023136"/>
    </source>
</evidence>
<feature type="transmembrane region" description="Helical" evidence="8">
    <location>
        <begin position="223"/>
        <end position="248"/>
    </location>
</feature>
<protein>
    <submittedName>
        <fullName evidence="10">MFS transporter</fullName>
    </submittedName>
</protein>
<dbReference type="PANTHER" id="PTHR43271">
    <property type="entry name" value="BLL2771 PROTEIN"/>
    <property type="match status" value="1"/>
</dbReference>
<evidence type="ECO:0000313" key="11">
    <source>
        <dbReference type="Proteomes" id="UP001243623"/>
    </source>
</evidence>
<evidence type="ECO:0000256" key="5">
    <source>
        <dbReference type="ARBA" id="ARBA00022692"/>
    </source>
</evidence>
<comment type="subcellular location">
    <subcellularLocation>
        <location evidence="1">Cell membrane</location>
        <topology evidence="1">Multi-pass membrane protein</topology>
    </subcellularLocation>
</comment>
<feature type="transmembrane region" description="Helical" evidence="8">
    <location>
        <begin position="86"/>
        <end position="104"/>
    </location>
</feature>
<feature type="transmembrane region" description="Helical" evidence="8">
    <location>
        <begin position="288"/>
        <end position="306"/>
    </location>
</feature>
<keyword evidence="5 8" id="KW-0812">Transmembrane</keyword>
<sequence>METEMRSFIEKDTNAYWRAIVTLFLGSVAAFGAEYCLQPIIPVLAKEFNLMPATASLAMSFGTAGMAFAMIGIASFATRLERKKTMTIALGVAAVLAIAIAISSSFELILGLRLCQGILLAGFPALAVAYINEEFDPKIIGLVVGIYVGANSLGGLSGRLLISTLTDFFSWRIGLGAAGALYLLIAVAFWFGLPNPTKKIAAKKNGDNVLEGFKSVLRNKAVVTIYAIAFIIMGSFVCIYNYISYVFIAPPYNLSQTVVGMIFTMYLLGAVSSTVMGGLSDRYGNGKILCLGCIMMLVGTLITMGSPLILKIIGLALFTFGFFGSHSTACSWAGKIAKGDKARISSMYMLFYYIGASVIGTVGGFFLSSYGWDGVALFIGSVLAIALLMAMRLTFSEFSLFHFNLHKVH</sequence>
<proteinExistence type="inferred from homology"/>
<evidence type="ECO:0000256" key="6">
    <source>
        <dbReference type="ARBA" id="ARBA00022989"/>
    </source>
</evidence>
<dbReference type="InterPro" id="IPR020846">
    <property type="entry name" value="MFS_dom"/>
</dbReference>
<dbReference type="PANTHER" id="PTHR43271:SF1">
    <property type="entry name" value="INNER MEMBRANE TRANSPORT PROTEIN YNFM"/>
    <property type="match status" value="1"/>
</dbReference>
<dbReference type="Gene3D" id="1.20.1250.20">
    <property type="entry name" value="MFS general substrate transporter like domains"/>
    <property type="match status" value="1"/>
</dbReference>
<dbReference type="InterPro" id="IPR036259">
    <property type="entry name" value="MFS_trans_sf"/>
</dbReference>
<dbReference type="CDD" id="cd17324">
    <property type="entry name" value="MFS_NepI_like"/>
    <property type="match status" value="1"/>
</dbReference>
<feature type="transmembrane region" description="Helical" evidence="8">
    <location>
        <begin position="15"/>
        <end position="33"/>
    </location>
</feature>
<dbReference type="EMBL" id="CP120678">
    <property type="protein sequence ID" value="WIW71995.1"/>
    <property type="molecule type" value="Genomic_DNA"/>
</dbReference>
<feature type="transmembrane region" description="Helical" evidence="8">
    <location>
        <begin position="139"/>
        <end position="162"/>
    </location>
</feature>
<keyword evidence="7 8" id="KW-0472">Membrane</keyword>
<name>A0A9Y2AHR1_9FIRM</name>
<feature type="transmembrane region" description="Helical" evidence="8">
    <location>
        <begin position="374"/>
        <end position="395"/>
    </location>
</feature>
<dbReference type="RefSeq" id="WP_309320798.1">
    <property type="nucleotide sequence ID" value="NZ_CP120678.1"/>
</dbReference>
<evidence type="ECO:0000256" key="1">
    <source>
        <dbReference type="ARBA" id="ARBA00004651"/>
    </source>
</evidence>
<dbReference type="Proteomes" id="UP001243623">
    <property type="component" value="Chromosome"/>
</dbReference>
<keyword evidence="11" id="KW-1185">Reference proteome</keyword>
<evidence type="ECO:0000313" key="10">
    <source>
        <dbReference type="EMBL" id="WIW71995.1"/>
    </source>
</evidence>
<evidence type="ECO:0000256" key="2">
    <source>
        <dbReference type="ARBA" id="ARBA00008335"/>
    </source>
</evidence>
<evidence type="ECO:0000259" key="9">
    <source>
        <dbReference type="PROSITE" id="PS50850"/>
    </source>
</evidence>
<keyword evidence="3" id="KW-0813">Transport</keyword>
<evidence type="ECO:0000256" key="4">
    <source>
        <dbReference type="ARBA" id="ARBA00022475"/>
    </source>
</evidence>
<keyword evidence="6 8" id="KW-1133">Transmembrane helix</keyword>
<evidence type="ECO:0000256" key="8">
    <source>
        <dbReference type="SAM" id="Phobius"/>
    </source>
</evidence>
<evidence type="ECO:0000256" key="3">
    <source>
        <dbReference type="ARBA" id="ARBA00022448"/>
    </source>
</evidence>
<dbReference type="InterPro" id="IPR011701">
    <property type="entry name" value="MFS"/>
</dbReference>
<dbReference type="PROSITE" id="PS50850">
    <property type="entry name" value="MFS"/>
    <property type="match status" value="1"/>
</dbReference>
<dbReference type="GO" id="GO:0022857">
    <property type="term" value="F:transmembrane transporter activity"/>
    <property type="evidence" value="ECO:0007669"/>
    <property type="project" value="InterPro"/>
</dbReference>
<feature type="transmembrane region" description="Helical" evidence="8">
    <location>
        <begin position="346"/>
        <end position="368"/>
    </location>
</feature>
<feature type="transmembrane region" description="Helical" evidence="8">
    <location>
        <begin position="312"/>
        <end position="334"/>
    </location>
</feature>
<dbReference type="SUPFAM" id="SSF103473">
    <property type="entry name" value="MFS general substrate transporter"/>
    <property type="match status" value="1"/>
</dbReference>
<reference evidence="10" key="1">
    <citation type="submission" date="2023-03" db="EMBL/GenBank/DDBJ databases">
        <title>Selenobaculum gbiensis gen. nov. sp. nov., a new bacterium isolated from the gut microbiota of IBD patient.</title>
        <authorList>
            <person name="Yeo S."/>
            <person name="Park H."/>
            <person name="Huh C.S."/>
        </authorList>
    </citation>
    <scope>NUCLEOTIDE SEQUENCE</scope>
    <source>
        <strain evidence="10">ICN-92133</strain>
    </source>
</reference>
<dbReference type="KEGG" id="sgbi:P3F81_11235"/>
<keyword evidence="4" id="KW-1003">Cell membrane</keyword>
<feature type="transmembrane region" description="Helical" evidence="8">
    <location>
        <begin position="254"/>
        <end position="276"/>
    </location>
</feature>
<gene>
    <name evidence="10" type="ORF">P3F81_11235</name>
</gene>